<evidence type="ECO:0000256" key="1">
    <source>
        <dbReference type="SAM" id="SignalP"/>
    </source>
</evidence>
<reference evidence="3" key="1">
    <citation type="submission" date="2014-03" db="EMBL/GenBank/DDBJ databases">
        <authorList>
            <person name="Aksoy S."/>
            <person name="Warren W."/>
            <person name="Wilson R.K."/>
        </authorList>
    </citation>
    <scope>NUCLEOTIDE SEQUENCE [LARGE SCALE GENOMIC DNA]</scope>
    <source>
        <strain evidence="3">IAEA</strain>
    </source>
</reference>
<accession>A0A1A9X5S9</accession>
<proteinExistence type="predicted"/>
<dbReference type="AlphaFoldDB" id="A0A1A9X5S9"/>
<organism evidence="2 3">
    <name type="scientific">Glossina brevipalpis</name>
    <dbReference type="NCBI Taxonomy" id="37001"/>
    <lineage>
        <taxon>Eukaryota</taxon>
        <taxon>Metazoa</taxon>
        <taxon>Ecdysozoa</taxon>
        <taxon>Arthropoda</taxon>
        <taxon>Hexapoda</taxon>
        <taxon>Insecta</taxon>
        <taxon>Pterygota</taxon>
        <taxon>Neoptera</taxon>
        <taxon>Endopterygota</taxon>
        <taxon>Diptera</taxon>
        <taxon>Brachycera</taxon>
        <taxon>Muscomorpha</taxon>
        <taxon>Hippoboscoidea</taxon>
        <taxon>Glossinidae</taxon>
        <taxon>Glossina</taxon>
    </lineage>
</organism>
<protein>
    <submittedName>
        <fullName evidence="2">Uncharacterized protein</fullName>
    </submittedName>
</protein>
<feature type="chain" id="PRO_5008401043" evidence="1">
    <location>
        <begin position="17"/>
        <end position="202"/>
    </location>
</feature>
<dbReference type="Proteomes" id="UP000091820">
    <property type="component" value="Unassembled WGS sequence"/>
</dbReference>
<keyword evidence="1" id="KW-0732">Signal</keyword>
<dbReference type="VEuPathDB" id="VectorBase:GBRI045575"/>
<evidence type="ECO:0000313" key="3">
    <source>
        <dbReference type="Proteomes" id="UP000091820"/>
    </source>
</evidence>
<dbReference type="EnsemblMetazoa" id="GBRI045575-RA">
    <property type="protein sequence ID" value="GBRI045575-PA"/>
    <property type="gene ID" value="GBRI045575"/>
</dbReference>
<sequence length="202" mass="24200">MKIFLIATLIAQTILATPVLDKELNENNEFYKNTLKEYLERSYNFAERFADMCEKVLTDLKQHDEASEFQSQKAELEDVLHYVAAMKENENEKTLKNMLKLHEILLSAGKEFKETHQAKKTVIHQLFEKYNGIAIVHDFRKDFVEYLKDFESHFLEYEQSLTDKQLENQEKLIQWFKEFKEEQSFAKKFTTFVTFFKFFTSE</sequence>
<name>A0A1A9X5S9_9MUSC</name>
<keyword evidence="3" id="KW-1185">Reference proteome</keyword>
<evidence type="ECO:0000313" key="2">
    <source>
        <dbReference type="EnsemblMetazoa" id="GBRI045575-PA"/>
    </source>
</evidence>
<reference evidence="2" key="2">
    <citation type="submission" date="2020-05" db="UniProtKB">
        <authorList>
            <consortium name="EnsemblMetazoa"/>
        </authorList>
    </citation>
    <scope>IDENTIFICATION</scope>
    <source>
        <strain evidence="2">IAEA</strain>
    </source>
</reference>
<feature type="signal peptide" evidence="1">
    <location>
        <begin position="1"/>
        <end position="16"/>
    </location>
</feature>